<dbReference type="AlphaFoldDB" id="A0A381Q0T1"/>
<organism evidence="1">
    <name type="scientific">marine metagenome</name>
    <dbReference type="NCBI Taxonomy" id="408172"/>
    <lineage>
        <taxon>unclassified sequences</taxon>
        <taxon>metagenomes</taxon>
        <taxon>ecological metagenomes</taxon>
    </lineage>
</organism>
<protein>
    <submittedName>
        <fullName evidence="1">Uncharacterized protein</fullName>
    </submittedName>
</protein>
<dbReference type="GO" id="GO:0047355">
    <property type="term" value="F:CDP-glycerol glycerophosphotransferase activity"/>
    <property type="evidence" value="ECO:0007669"/>
    <property type="project" value="InterPro"/>
</dbReference>
<dbReference type="GO" id="GO:0016020">
    <property type="term" value="C:membrane"/>
    <property type="evidence" value="ECO:0007669"/>
    <property type="project" value="InterPro"/>
</dbReference>
<accession>A0A381Q0T1</accession>
<dbReference type="InterPro" id="IPR043148">
    <property type="entry name" value="TagF_C"/>
</dbReference>
<proteinExistence type="predicted"/>
<reference evidence="1" key="1">
    <citation type="submission" date="2018-05" db="EMBL/GenBank/DDBJ databases">
        <authorList>
            <person name="Lanie J.A."/>
            <person name="Ng W.-L."/>
            <person name="Kazmierczak K.M."/>
            <person name="Andrzejewski T.M."/>
            <person name="Davidsen T.M."/>
            <person name="Wayne K.J."/>
            <person name="Tettelin H."/>
            <person name="Glass J.I."/>
            <person name="Rusch D."/>
            <person name="Podicherti R."/>
            <person name="Tsui H.-C.T."/>
            <person name="Winkler M.E."/>
        </authorList>
    </citation>
    <scope>NUCLEOTIDE SEQUENCE</scope>
</reference>
<evidence type="ECO:0000313" key="1">
    <source>
        <dbReference type="EMBL" id="SUZ71889.1"/>
    </source>
</evidence>
<dbReference type="InterPro" id="IPR007554">
    <property type="entry name" value="Glycerophosphate_synth"/>
</dbReference>
<sequence length="381" mass="44459">MSAINRDTVVFLFINGAHHVHHLILPALNFARIQDRYRTVLISGNRANSAIIRKTWQTFDRPDCDFFELPKPFRYWIPNYKHKLFPPPYSYWKRIQKYIRHAAAVVSTSHEAPKYFAQYDINIPSLIYLYHGTGTREYGFDPNLDLFDFLLVPGSYHYRRLQETADIDSSKMQIIGQPKLDWLALMQEYQPMLFKNKNPTFYYNPHWDMGLSSIEKWSKPILEYFTINTQYNLIFAPHPLLQHFKNRNGFIMNFKRPYTANNILIDLNGSAGLDGTYNAASDVYIGDVSSMVTEWVCHRPRPCVFLNSHRIDWKSNPSYESWSCGNVVTQISDLSIALETAAHTNEFQAKQESYVQRMVLRDDKSAAEHSATILFNFLQGK</sequence>
<gene>
    <name evidence="1" type="ORF">METZ01_LOCUS24743</name>
</gene>
<dbReference type="Pfam" id="PF04464">
    <property type="entry name" value="Glyphos_transf"/>
    <property type="match status" value="1"/>
</dbReference>
<name>A0A381Q0T1_9ZZZZ</name>
<dbReference type="EMBL" id="UINC01001137">
    <property type="protein sequence ID" value="SUZ71889.1"/>
    <property type="molecule type" value="Genomic_DNA"/>
</dbReference>
<dbReference type="Gene3D" id="3.40.50.12580">
    <property type="match status" value="1"/>
</dbReference>